<dbReference type="SUPFAM" id="SSF56487">
    <property type="entry name" value="SRCR-like"/>
    <property type="match status" value="1"/>
</dbReference>
<dbReference type="InterPro" id="IPR007110">
    <property type="entry name" value="Ig-like_dom"/>
</dbReference>
<dbReference type="AlphaFoldDB" id="A0A8C0YZN7"/>
<feature type="domain" description="Ig-like" evidence="12">
    <location>
        <begin position="154"/>
        <end position="229"/>
    </location>
</feature>
<evidence type="ECO:0000256" key="2">
    <source>
        <dbReference type="ARBA" id="ARBA00022475"/>
    </source>
</evidence>
<evidence type="ECO:0000256" key="3">
    <source>
        <dbReference type="ARBA" id="ARBA00022729"/>
    </source>
</evidence>
<feature type="compositionally biased region" description="Basic and acidic residues" evidence="10">
    <location>
        <begin position="7"/>
        <end position="27"/>
    </location>
</feature>
<keyword evidence="8" id="KW-0393">Immunoglobulin domain</keyword>
<dbReference type="PROSITE" id="PS50287">
    <property type="entry name" value="SRCR_2"/>
    <property type="match status" value="1"/>
</dbReference>
<evidence type="ECO:0000313" key="14">
    <source>
        <dbReference type="Proteomes" id="UP000694542"/>
    </source>
</evidence>
<dbReference type="Ensembl" id="ENSCAFT00040029880.1">
    <property type="protein sequence ID" value="ENSCAFP00040025955.1"/>
    <property type="gene ID" value="ENSCAFG00040016220.1"/>
</dbReference>
<dbReference type="PANTHER" id="PTHR11481">
    <property type="entry name" value="IMMUNOGLOBULIN FC RECEPTOR"/>
    <property type="match status" value="1"/>
</dbReference>
<accession>A0A8C0YZN7</accession>
<dbReference type="InterPro" id="IPR036772">
    <property type="entry name" value="SRCR-like_dom_sf"/>
</dbReference>
<keyword evidence="7" id="KW-0325">Glycoprotein</keyword>
<dbReference type="PANTHER" id="PTHR11481:SF69">
    <property type="entry name" value="FC RECEPTOR-LIKE S, SCAVENGER RECEPTOR"/>
    <property type="match status" value="1"/>
</dbReference>
<evidence type="ECO:0008006" key="15">
    <source>
        <dbReference type="Google" id="ProtNLM"/>
    </source>
</evidence>
<dbReference type="GO" id="GO:0005886">
    <property type="term" value="C:plasma membrane"/>
    <property type="evidence" value="ECO:0007669"/>
    <property type="project" value="UniProtKB-SubCell"/>
</dbReference>
<reference evidence="13" key="1">
    <citation type="submission" date="2018-10" db="EMBL/GenBank/DDBJ databases">
        <title>De novo assembly of a Great Dane genome.</title>
        <authorList>
            <person name="Kidd J.M."/>
            <person name="Pendleton A.L."/>
            <person name="Shen F."/>
            <person name="Emery S."/>
        </authorList>
    </citation>
    <scope>NUCLEOTIDE SEQUENCE [LARGE SCALE GENOMIC DNA]</scope>
    <source>
        <strain evidence="13">Great Dane</strain>
    </source>
</reference>
<protein>
    <recommendedName>
        <fullName evidence="15">Fc receptor like 2</fullName>
    </recommendedName>
</protein>
<feature type="domain" description="SRCR" evidence="11">
    <location>
        <begin position="435"/>
        <end position="536"/>
    </location>
</feature>
<dbReference type="PROSITE" id="PS50835">
    <property type="entry name" value="IG_LIKE"/>
    <property type="match status" value="4"/>
</dbReference>
<feature type="region of interest" description="Disordered" evidence="10">
    <location>
        <begin position="1"/>
        <end position="39"/>
    </location>
</feature>
<evidence type="ECO:0000256" key="7">
    <source>
        <dbReference type="ARBA" id="ARBA00023180"/>
    </source>
</evidence>
<name>A0A8C0YZN7_CANLF</name>
<dbReference type="Pfam" id="PF00530">
    <property type="entry name" value="SRCR"/>
    <property type="match status" value="1"/>
</dbReference>
<evidence type="ECO:0000256" key="10">
    <source>
        <dbReference type="SAM" id="MobiDB-lite"/>
    </source>
</evidence>
<proteinExistence type="predicted"/>
<evidence type="ECO:0000256" key="5">
    <source>
        <dbReference type="ARBA" id="ARBA00023136"/>
    </source>
</evidence>
<evidence type="ECO:0000256" key="6">
    <source>
        <dbReference type="ARBA" id="ARBA00023157"/>
    </source>
</evidence>
<dbReference type="SUPFAM" id="SSF48726">
    <property type="entry name" value="Immunoglobulin"/>
    <property type="match status" value="4"/>
</dbReference>
<dbReference type="InterPro" id="IPR013151">
    <property type="entry name" value="Immunoglobulin_dom"/>
</dbReference>
<keyword evidence="4" id="KW-0677">Repeat</keyword>
<dbReference type="Pfam" id="PF13895">
    <property type="entry name" value="Ig_2"/>
    <property type="match status" value="2"/>
</dbReference>
<gene>
    <name evidence="13" type="primary">LOC490399</name>
</gene>
<evidence type="ECO:0000259" key="11">
    <source>
        <dbReference type="PROSITE" id="PS50287"/>
    </source>
</evidence>
<dbReference type="InterPro" id="IPR001190">
    <property type="entry name" value="SRCR"/>
</dbReference>
<dbReference type="PROSITE" id="PS00420">
    <property type="entry name" value="SRCR_1"/>
    <property type="match status" value="1"/>
</dbReference>
<dbReference type="SMART" id="SM00202">
    <property type="entry name" value="SR"/>
    <property type="match status" value="1"/>
</dbReference>
<keyword evidence="6 9" id="KW-1015">Disulfide bond</keyword>
<feature type="domain" description="Ig-like" evidence="12">
    <location>
        <begin position="243"/>
        <end position="334"/>
    </location>
</feature>
<evidence type="ECO:0000256" key="4">
    <source>
        <dbReference type="ARBA" id="ARBA00022737"/>
    </source>
</evidence>
<evidence type="ECO:0000259" key="12">
    <source>
        <dbReference type="PROSITE" id="PS50835"/>
    </source>
</evidence>
<dbReference type="SMART" id="SM00408">
    <property type="entry name" value="IGc2"/>
    <property type="match status" value="4"/>
</dbReference>
<comment type="subcellular location">
    <subcellularLocation>
        <location evidence="1">Cell membrane</location>
    </subcellularLocation>
</comment>
<feature type="domain" description="Ig-like" evidence="12">
    <location>
        <begin position="342"/>
        <end position="427"/>
    </location>
</feature>
<dbReference type="InterPro" id="IPR036179">
    <property type="entry name" value="Ig-like_dom_sf"/>
</dbReference>
<dbReference type="InterPro" id="IPR050488">
    <property type="entry name" value="Ig_Fc_receptor"/>
</dbReference>
<dbReference type="FunFam" id="2.60.40.10:FF:000357">
    <property type="entry name" value="Fc receptor like 1"/>
    <property type="match status" value="1"/>
</dbReference>
<keyword evidence="2" id="KW-1003">Cell membrane</keyword>
<dbReference type="Gene3D" id="3.10.250.10">
    <property type="entry name" value="SRCR-like domain"/>
    <property type="match status" value="1"/>
</dbReference>
<dbReference type="Proteomes" id="UP000694542">
    <property type="component" value="Chromosome 7"/>
</dbReference>
<evidence type="ECO:0000256" key="9">
    <source>
        <dbReference type="PROSITE-ProRule" id="PRU00196"/>
    </source>
</evidence>
<dbReference type="Pfam" id="PF00047">
    <property type="entry name" value="ig"/>
    <property type="match status" value="1"/>
</dbReference>
<feature type="disulfide bond" evidence="9">
    <location>
        <begin position="507"/>
        <end position="517"/>
    </location>
</feature>
<dbReference type="InterPro" id="IPR003599">
    <property type="entry name" value="Ig_sub"/>
</dbReference>
<evidence type="ECO:0000256" key="1">
    <source>
        <dbReference type="ARBA" id="ARBA00004236"/>
    </source>
</evidence>
<dbReference type="PRINTS" id="PR00258">
    <property type="entry name" value="SPERACTRCPTR"/>
</dbReference>
<dbReference type="Gene3D" id="2.60.40.10">
    <property type="entry name" value="Immunoglobulins"/>
    <property type="match status" value="4"/>
</dbReference>
<sequence length="543" mass="58609">MRGGGWKGREVGVEGRRHGGKGAERLAGEGAGGHNVPRKSAAPGPVVISASSLAAAAGVQSDWLSIDMPSYAYEGDEVVVKCSGERNNRIMTLTYYKDGSLLATYHNLSSYTISNARPSDSGSYSCEANRKFFFVHKTEKTRSVWLTVQDLFPPPTLTIRPIEGSSVTVSCDTWLPWNRSDTQLHYSFFRDDHTLISNGSSSEFQIPAIGKGDSGYYWCEVATASHSVSKQGQRSHVLVQSVPVSGVLLDTQPQGGQALAGEPLVLVCSVAEGTGDIAFSWHREDTGEHLGRKQQRSQRAELEIPAVGGSHMGRYYCTADNGHGLARSGALNVTVRAPASRPVLTLRVPGTRAVVGDVMELHCEAHRGSPPILYRFYYDDVFLASRSATSGGGASFKLFLTAEHSGNYSCEADNGLGAQRSEAITLSVTEPPPKIRLINGPHRCEGLVQVEREGHWGTVCDDGWDTKDVAVVCRELGCGAAKHTPPGKLYPPLPEEDQPIFIQVALCNGTENTLAECEQVEIFDCEHSEDAGAVCEAFLPHFT</sequence>
<evidence type="ECO:0000313" key="13">
    <source>
        <dbReference type="Ensembl" id="ENSCAFP00040025955.1"/>
    </source>
</evidence>
<keyword evidence="5" id="KW-0472">Membrane</keyword>
<comment type="caution">
    <text evidence="9">Lacks conserved residue(s) required for the propagation of feature annotation.</text>
</comment>
<keyword evidence="3" id="KW-0732">Signal</keyword>
<dbReference type="FunFam" id="3.10.250.10:FF:000010">
    <property type="entry name" value="T-cell differentiation antigen CD6"/>
    <property type="match status" value="1"/>
</dbReference>
<evidence type="ECO:0000256" key="8">
    <source>
        <dbReference type="ARBA" id="ARBA00023319"/>
    </source>
</evidence>
<dbReference type="InterPro" id="IPR013783">
    <property type="entry name" value="Ig-like_fold"/>
</dbReference>
<dbReference type="SMART" id="SM00409">
    <property type="entry name" value="IG"/>
    <property type="match status" value="4"/>
</dbReference>
<organism evidence="13 14">
    <name type="scientific">Canis lupus familiaris</name>
    <name type="common">Dog</name>
    <name type="synonym">Canis familiaris</name>
    <dbReference type="NCBI Taxonomy" id="9615"/>
    <lineage>
        <taxon>Eukaryota</taxon>
        <taxon>Metazoa</taxon>
        <taxon>Chordata</taxon>
        <taxon>Craniata</taxon>
        <taxon>Vertebrata</taxon>
        <taxon>Euteleostomi</taxon>
        <taxon>Mammalia</taxon>
        <taxon>Eutheria</taxon>
        <taxon>Laurasiatheria</taxon>
        <taxon>Carnivora</taxon>
        <taxon>Caniformia</taxon>
        <taxon>Canidae</taxon>
        <taxon>Canis</taxon>
    </lineage>
</organism>
<reference evidence="13" key="2">
    <citation type="submission" date="2025-08" db="UniProtKB">
        <authorList>
            <consortium name="Ensembl"/>
        </authorList>
    </citation>
    <scope>IDENTIFICATION</scope>
</reference>
<dbReference type="InterPro" id="IPR003598">
    <property type="entry name" value="Ig_sub2"/>
</dbReference>
<feature type="domain" description="Ig-like" evidence="12">
    <location>
        <begin position="45"/>
        <end position="147"/>
    </location>
</feature>